<reference evidence="1" key="2">
    <citation type="submission" date="2021-04" db="EMBL/GenBank/DDBJ databases">
        <title>Isolation and characterization of a novel species of the genus Sulfurimonas.</title>
        <authorList>
            <person name="Fukui M."/>
        </authorList>
    </citation>
    <scope>NUCLEOTIDE SEQUENCE</scope>
    <source>
        <strain evidence="1">H1576</strain>
        <plasmid evidence="1">pSULFM1</plasmid>
    </source>
</reference>
<evidence type="ECO:0000313" key="1">
    <source>
        <dbReference type="EMBL" id="QSZ43199.1"/>
    </source>
</evidence>
<keyword evidence="1" id="KW-0614">Plasmid</keyword>
<keyword evidence="2" id="KW-1185">Reference proteome</keyword>
<dbReference type="KEGG" id="saqt:GJV85_13575"/>
<evidence type="ECO:0000313" key="2">
    <source>
        <dbReference type="Proteomes" id="UP000671852"/>
    </source>
</evidence>
<organism evidence="1 2">
    <name type="scientific">Sulfurimonas aquatica</name>
    <dbReference type="NCBI Taxonomy" id="2672570"/>
    <lineage>
        <taxon>Bacteria</taxon>
        <taxon>Pseudomonadati</taxon>
        <taxon>Campylobacterota</taxon>
        <taxon>Epsilonproteobacteria</taxon>
        <taxon>Campylobacterales</taxon>
        <taxon>Sulfurimonadaceae</taxon>
        <taxon>Sulfurimonas</taxon>
    </lineage>
</organism>
<reference evidence="1" key="1">
    <citation type="submission" date="2019-11" db="EMBL/GenBank/DDBJ databases">
        <authorList>
            <person name="Kojima H."/>
        </authorList>
    </citation>
    <scope>NUCLEOTIDE SEQUENCE</scope>
    <source>
        <strain evidence="1">H1576</strain>
        <plasmid evidence="1">pSULFM1</plasmid>
    </source>
</reference>
<sequence length="65" mass="7665">MNYVTQTIIDILEERFSNDKPYLSEKIEELMTHENKYDGLNFLCTKADSTTISMYAQKQNLLLRT</sequence>
<dbReference type="EMBL" id="CP046073">
    <property type="protein sequence ID" value="QSZ43199.1"/>
    <property type="molecule type" value="Genomic_DNA"/>
</dbReference>
<dbReference type="AlphaFoldDB" id="A0A975B2W7"/>
<geneLocation type="plasmid" evidence="1 2">
    <name>pSULFM1</name>
</geneLocation>
<accession>A0A975B2W7</accession>
<proteinExistence type="predicted"/>
<dbReference type="RefSeq" id="WP_207563228.1">
    <property type="nucleotide sequence ID" value="NZ_CP046073.1"/>
</dbReference>
<gene>
    <name evidence="1" type="ORF">GJV85_13575</name>
</gene>
<name>A0A975B2W7_9BACT</name>
<protein>
    <submittedName>
        <fullName evidence="1">Uncharacterized protein</fullName>
    </submittedName>
</protein>
<dbReference type="Proteomes" id="UP000671852">
    <property type="component" value="Plasmid pSULFM1"/>
</dbReference>